<dbReference type="InterPro" id="IPR002698">
    <property type="entry name" value="FTHF_cligase"/>
</dbReference>
<dbReference type="Proteomes" id="UP001237737">
    <property type="component" value="Unassembled WGS sequence"/>
</dbReference>
<dbReference type="PIRSF" id="PIRSF006806">
    <property type="entry name" value="FTHF_cligase"/>
    <property type="match status" value="1"/>
</dbReference>
<name>A0ABT9SXJ0_9GAMM</name>
<dbReference type="EMBL" id="JAUSSK010000002">
    <property type="protein sequence ID" value="MDQ0009720.1"/>
    <property type="molecule type" value="Genomic_DNA"/>
</dbReference>
<dbReference type="NCBIfam" id="TIGR02727">
    <property type="entry name" value="MTHFS_bact"/>
    <property type="match status" value="1"/>
</dbReference>
<dbReference type="RefSeq" id="WP_306849299.1">
    <property type="nucleotide sequence ID" value="NZ_JAUSSK010000002.1"/>
</dbReference>
<keyword evidence="2 4" id="KW-0547">Nucleotide-binding</keyword>
<reference evidence="5 6" key="1">
    <citation type="submission" date="2023-07" db="EMBL/GenBank/DDBJ databases">
        <title>Sorghum-associated microbial communities from plants grown in Nebraska, USA.</title>
        <authorList>
            <person name="Schachtman D."/>
        </authorList>
    </citation>
    <scope>NUCLEOTIDE SEQUENCE [LARGE SCALE GENOMIC DNA]</scope>
    <source>
        <strain evidence="5 6">CC60</strain>
    </source>
</reference>
<evidence type="ECO:0000256" key="4">
    <source>
        <dbReference type="RuleBase" id="RU361279"/>
    </source>
</evidence>
<evidence type="ECO:0000313" key="5">
    <source>
        <dbReference type="EMBL" id="MDQ0009720.1"/>
    </source>
</evidence>
<dbReference type="InterPro" id="IPR037171">
    <property type="entry name" value="NagB/RpiA_transferase-like"/>
</dbReference>
<keyword evidence="4" id="KW-0460">Magnesium</keyword>
<comment type="catalytic activity">
    <reaction evidence="4">
        <text>(6S)-5-formyl-5,6,7,8-tetrahydrofolate + ATP = (6R)-5,10-methenyltetrahydrofolate + ADP + phosphate</text>
        <dbReference type="Rhea" id="RHEA:10488"/>
        <dbReference type="ChEBI" id="CHEBI:30616"/>
        <dbReference type="ChEBI" id="CHEBI:43474"/>
        <dbReference type="ChEBI" id="CHEBI:57455"/>
        <dbReference type="ChEBI" id="CHEBI:57457"/>
        <dbReference type="ChEBI" id="CHEBI:456216"/>
        <dbReference type="EC" id="6.3.3.2"/>
    </reaction>
</comment>
<evidence type="ECO:0000256" key="2">
    <source>
        <dbReference type="ARBA" id="ARBA00022741"/>
    </source>
</evidence>
<evidence type="ECO:0000313" key="6">
    <source>
        <dbReference type="Proteomes" id="UP001237737"/>
    </source>
</evidence>
<dbReference type="Pfam" id="PF01812">
    <property type="entry name" value="5-FTHF_cyc-lig"/>
    <property type="match status" value="1"/>
</dbReference>
<dbReference type="EC" id="6.3.3.2" evidence="4"/>
<comment type="caution">
    <text evidence="5">The sequence shown here is derived from an EMBL/GenBank/DDBJ whole genome shotgun (WGS) entry which is preliminary data.</text>
</comment>
<comment type="cofactor">
    <cofactor evidence="4">
        <name>Mg(2+)</name>
        <dbReference type="ChEBI" id="CHEBI:18420"/>
    </cofactor>
</comment>
<dbReference type="GO" id="GO:0030272">
    <property type="term" value="F:5-formyltetrahydrofolate cyclo-ligase activity"/>
    <property type="evidence" value="ECO:0007669"/>
    <property type="project" value="UniProtKB-EC"/>
</dbReference>
<evidence type="ECO:0000256" key="1">
    <source>
        <dbReference type="ARBA" id="ARBA00010638"/>
    </source>
</evidence>
<keyword evidence="3 4" id="KW-0067">ATP-binding</keyword>
<dbReference type="PANTHER" id="PTHR23407">
    <property type="entry name" value="ATPASE INHIBITOR/5-FORMYLTETRAHYDROFOLATE CYCLO-LIGASE"/>
    <property type="match status" value="1"/>
</dbReference>
<keyword evidence="4" id="KW-0479">Metal-binding</keyword>
<evidence type="ECO:0000256" key="3">
    <source>
        <dbReference type="ARBA" id="ARBA00022840"/>
    </source>
</evidence>
<dbReference type="Gene3D" id="3.40.50.10420">
    <property type="entry name" value="NagB/RpiA/CoA transferase-like"/>
    <property type="match status" value="1"/>
</dbReference>
<dbReference type="PANTHER" id="PTHR23407:SF1">
    <property type="entry name" value="5-FORMYLTETRAHYDROFOLATE CYCLO-LIGASE"/>
    <property type="match status" value="1"/>
</dbReference>
<dbReference type="SUPFAM" id="SSF100950">
    <property type="entry name" value="NagB/RpiA/CoA transferase-like"/>
    <property type="match status" value="1"/>
</dbReference>
<accession>A0ABT9SXJ0</accession>
<keyword evidence="6" id="KW-1185">Reference proteome</keyword>
<proteinExistence type="inferred from homology"/>
<protein>
    <recommendedName>
        <fullName evidence="4">5-formyltetrahydrofolate cyclo-ligase</fullName>
        <ecNumber evidence="4">6.3.3.2</ecNumber>
    </recommendedName>
</protein>
<organism evidence="5 6">
    <name type="scientific">Luteibacter jiangsuensis</name>
    <dbReference type="NCBI Taxonomy" id="637577"/>
    <lineage>
        <taxon>Bacteria</taxon>
        <taxon>Pseudomonadati</taxon>
        <taxon>Pseudomonadota</taxon>
        <taxon>Gammaproteobacteria</taxon>
        <taxon>Lysobacterales</taxon>
        <taxon>Rhodanobacteraceae</taxon>
        <taxon>Luteibacter</taxon>
    </lineage>
</organism>
<sequence>MSKLPERRELRADLVQRRRQLKPAERVAAAQGLRQSLEQLPEFLTDEHVAGYWATGGELPLNLAIAPMAERGQTFYLPVVTKSGGKRRLTFAPWTTGEDVEANEMGIPEPKAAERIIEASKLDLVLVPLLGFDRGGNRLGFGGGYYDRSFEFLRGQPRPARPLLVGVGYDFQELDAIETADWDISLDYIATDKELIDCTGAKA</sequence>
<gene>
    <name evidence="5" type="ORF">J2T07_001897</name>
</gene>
<keyword evidence="5" id="KW-0436">Ligase</keyword>
<comment type="similarity">
    <text evidence="1 4">Belongs to the 5-formyltetrahydrofolate cyclo-ligase family.</text>
</comment>
<dbReference type="InterPro" id="IPR024185">
    <property type="entry name" value="FTHF_cligase-like_sf"/>
</dbReference>